<dbReference type="PANTHER" id="PTHR43459">
    <property type="entry name" value="ENOYL-COA HYDRATASE"/>
    <property type="match status" value="1"/>
</dbReference>
<dbReference type="InterPro" id="IPR029045">
    <property type="entry name" value="ClpP/crotonase-like_dom_sf"/>
</dbReference>
<dbReference type="GO" id="GO:0016853">
    <property type="term" value="F:isomerase activity"/>
    <property type="evidence" value="ECO:0007669"/>
    <property type="project" value="UniProtKB-KW"/>
</dbReference>
<reference evidence="2 4" key="2">
    <citation type="submission" date="2019-02" db="EMBL/GenBank/DDBJ databases">
        <title>Genomic Encyclopedia of Type Strains, Phase IV (KMG-IV): sequencing the most valuable type-strain genomes for metagenomic binning, comparative biology and taxonomic classification.</title>
        <authorList>
            <person name="Goeker M."/>
        </authorList>
    </citation>
    <scope>NUCLEOTIDE SEQUENCE [LARGE SCALE GENOMIC DNA]</scope>
    <source>
        <strain evidence="2 4">DSM 16618</strain>
    </source>
</reference>
<dbReference type="Pfam" id="PF00378">
    <property type="entry name" value="ECH_1"/>
    <property type="match status" value="1"/>
</dbReference>
<dbReference type="Proteomes" id="UP000078084">
    <property type="component" value="Unassembled WGS sequence"/>
</dbReference>
<gene>
    <name evidence="1" type="ORF">AAV32_04640</name>
    <name evidence="2" type="ORF">EV679_1689</name>
</gene>
<accession>A0A171KU04</accession>
<evidence type="ECO:0000313" key="4">
    <source>
        <dbReference type="Proteomes" id="UP000292039"/>
    </source>
</evidence>
<dbReference type="EMBL" id="SGWZ01000002">
    <property type="protein sequence ID" value="RZS70287.1"/>
    <property type="molecule type" value="Genomic_DNA"/>
</dbReference>
<dbReference type="STRING" id="206506.AAV32_04640"/>
<evidence type="ECO:0000313" key="1">
    <source>
        <dbReference type="EMBL" id="KKO72371.1"/>
    </source>
</evidence>
<comment type="caution">
    <text evidence="1">The sequence shown here is derived from an EMBL/GenBank/DDBJ whole genome shotgun (WGS) entry which is preliminary data.</text>
</comment>
<dbReference type="SUPFAM" id="SSF52096">
    <property type="entry name" value="ClpP/crotonase"/>
    <property type="match status" value="1"/>
</dbReference>
<protein>
    <submittedName>
        <fullName evidence="2">2-(1,2-epoxy-1,2-dihydrophenyl)acetyl-CoA isomerase</fullName>
    </submittedName>
    <submittedName>
        <fullName evidence="1">Enoyl-CoA hydratase</fullName>
    </submittedName>
</protein>
<keyword evidence="3" id="KW-1185">Reference proteome</keyword>
<dbReference type="CDD" id="cd06558">
    <property type="entry name" value="crotonase-like"/>
    <property type="match status" value="1"/>
</dbReference>
<dbReference type="InterPro" id="IPR001753">
    <property type="entry name" value="Enoyl-CoA_hydra/iso"/>
</dbReference>
<name>A0A171KU04_9BURK</name>
<keyword evidence="2" id="KW-0413">Isomerase</keyword>
<dbReference type="Gene3D" id="3.90.226.10">
    <property type="entry name" value="2-enoyl-CoA Hydratase, Chain A, domain 1"/>
    <property type="match status" value="1"/>
</dbReference>
<dbReference type="OrthoDB" id="5291143at2"/>
<sequence>MSQELVLTRIHAGIAEIRLNRPNRHNALVPALLDALLKALDDVRADEPRAVVLAAQGRSFSSGGDVAGFSSVPRPERRAYARHVVGALNEVILTLLQLPCPTIAAVQGLVTGGSAGLVLACDLAVGGPDTSFAPWYTAVGFSPDGGWTTLMPERIGRARALSVQLLNERLEAPEAARLGLLHQMAPDTESVLPLAHQIATRMAAGRPGSVRHTLEQVRPDPQTVAAGLARELQHFLEQIDTDEAARGMQEFLGLKRR</sequence>
<evidence type="ECO:0000313" key="3">
    <source>
        <dbReference type="Proteomes" id="UP000078084"/>
    </source>
</evidence>
<proteinExistence type="predicted"/>
<dbReference type="RefSeq" id="WP_068368178.1">
    <property type="nucleotide sequence ID" value="NZ_CBCSEB010000001.1"/>
</dbReference>
<dbReference type="Proteomes" id="UP000292039">
    <property type="component" value="Unassembled WGS sequence"/>
</dbReference>
<organism evidence="1 3">
    <name type="scientific">Kerstersia gyiorum</name>
    <dbReference type="NCBI Taxonomy" id="206506"/>
    <lineage>
        <taxon>Bacteria</taxon>
        <taxon>Pseudomonadati</taxon>
        <taxon>Pseudomonadota</taxon>
        <taxon>Betaproteobacteria</taxon>
        <taxon>Burkholderiales</taxon>
        <taxon>Alcaligenaceae</taxon>
        <taxon>Kerstersia</taxon>
    </lineage>
</organism>
<dbReference type="PANTHER" id="PTHR43459:SF1">
    <property type="entry name" value="EG:BACN32G11.4 PROTEIN"/>
    <property type="match status" value="1"/>
</dbReference>
<evidence type="ECO:0000313" key="2">
    <source>
        <dbReference type="EMBL" id="RZS70287.1"/>
    </source>
</evidence>
<dbReference type="EMBL" id="LBNE01000002">
    <property type="protein sequence ID" value="KKO72371.1"/>
    <property type="molecule type" value="Genomic_DNA"/>
</dbReference>
<reference evidence="1 3" key="1">
    <citation type="submission" date="2015-04" db="EMBL/GenBank/DDBJ databases">
        <title>Genome sequence of Kerstersia gyiorum CG1.</title>
        <authorList>
            <person name="Greninger A.L."/>
            <person name="Kozyreva V."/>
            <person name="Chaturvedi V."/>
        </authorList>
    </citation>
    <scope>NUCLEOTIDE SEQUENCE [LARGE SCALE GENOMIC DNA]</scope>
    <source>
        <strain evidence="1 3">CG1</strain>
    </source>
</reference>
<dbReference type="AlphaFoldDB" id="A0A171KU04"/>